<dbReference type="Gene3D" id="3.30.420.240">
    <property type="match status" value="1"/>
</dbReference>
<dbReference type="Gene3D" id="3.40.50.300">
    <property type="entry name" value="P-loop containing nucleotide triphosphate hydrolases"/>
    <property type="match status" value="1"/>
</dbReference>
<dbReference type="InterPro" id="IPR027417">
    <property type="entry name" value="P-loop_NTPase"/>
</dbReference>
<dbReference type="Pfam" id="PF03237">
    <property type="entry name" value="Terminase_6N"/>
    <property type="match status" value="1"/>
</dbReference>
<reference evidence="1" key="1">
    <citation type="submission" date="2020-05" db="EMBL/GenBank/DDBJ databases">
        <authorList>
            <person name="Chiriac C."/>
            <person name="Salcher M."/>
            <person name="Ghai R."/>
            <person name="Kavagutti S V."/>
        </authorList>
    </citation>
    <scope>NUCLEOTIDE SEQUENCE</scope>
</reference>
<evidence type="ECO:0000313" key="1">
    <source>
        <dbReference type="EMBL" id="CAB5220279.1"/>
    </source>
</evidence>
<proteinExistence type="predicted"/>
<name>A0A6J7WQH9_9CAUD</name>
<protein>
    <submittedName>
        <fullName evidence="1">Terminase-like family</fullName>
    </submittedName>
</protein>
<accession>A0A6J7WQH9</accession>
<dbReference type="EMBL" id="LR798285">
    <property type="protein sequence ID" value="CAB5220279.1"/>
    <property type="molecule type" value="Genomic_DNA"/>
</dbReference>
<sequence>MGRNVQYQRPWLYPKQREAIFDCVDINGKASRYAFIEASTKAGKTSACIAWLFEKAIVGKKGQNFWWVAPVYTQAKIAFRRMKDGVPKTLYVANESELFIRLANGATIWFKSAEKPDNLYGDDVHAAVIDEASRAREEAWHAIRSTLTATKGPIRAIGNVKGRKNWFFKLARIAEAGAEGMSHAKLNAWDAVAGGVLDKAEIEDARRLLPENVFKELYLAEASDDEGNPFGFKHITACTAELSENPPVAIGVDLAKSVDWTVVVGIDKDGVVCGLERWQHVPWGETTARLKGLIGGYPATVDSTGVGDPIVEDLQTECYGVRGFQFTSPTKQRLMEGLALAIQSHQIKFPPGPIKQELELFEYVFTRTGVRYSAPDGYHDDCVMALALAVDRWREVMPLGLSGMPVEVDRISPWLDNFTAQGEPL</sequence>
<organism evidence="1">
    <name type="scientific">uncultured Caudovirales phage</name>
    <dbReference type="NCBI Taxonomy" id="2100421"/>
    <lineage>
        <taxon>Viruses</taxon>
        <taxon>Duplodnaviria</taxon>
        <taxon>Heunggongvirae</taxon>
        <taxon>Uroviricota</taxon>
        <taxon>Caudoviricetes</taxon>
        <taxon>Peduoviridae</taxon>
        <taxon>Maltschvirus</taxon>
        <taxon>Maltschvirus maltsch</taxon>
    </lineage>
</organism>
<gene>
    <name evidence="1" type="ORF">UFOVP233_36</name>
</gene>